<dbReference type="RefSeq" id="WP_095636145.1">
    <property type="nucleotide sequence ID" value="NZ_NSKC01000002.1"/>
</dbReference>
<sequence length="305" mass="32672">MRSFPPLPDVHGPQAAEGLLTGHLWLLELIDGTGLRFRMDDSGLLRFGDPETTFAGPEAVPVALRPAVRAVRERFDREALREAVDDPEEVVFFGVATHHLGTDYDWDRIPAFLGTDVWIGEREGPDSDAGAFRPPDAAAAIFEGVGLAPVNAVEREVNARDFDPEGYAVPRSAWRDGPAAGVVVRNKRGGRGKLLVGDETTAASENGAGGDRDGPDADGPDTGDLDADDPEAIAARYATDDRFDRVVEGIERRGEAATVDPIADRVVEAIARETPVRFGDGGGSADPERVRAAVIERARAVFEGR</sequence>
<dbReference type="AlphaFoldDB" id="A0A2A2FJD8"/>
<evidence type="ECO:0000313" key="2">
    <source>
        <dbReference type="EMBL" id="PAU84874.1"/>
    </source>
</evidence>
<accession>A0A2A2FJD8</accession>
<organism evidence="2 3">
    <name type="scientific">Halorubrum salipaludis</name>
    <dbReference type="NCBI Taxonomy" id="2032630"/>
    <lineage>
        <taxon>Archaea</taxon>
        <taxon>Methanobacteriati</taxon>
        <taxon>Methanobacteriota</taxon>
        <taxon>Stenosarchaea group</taxon>
        <taxon>Halobacteria</taxon>
        <taxon>Halobacteriales</taxon>
        <taxon>Haloferacaceae</taxon>
        <taxon>Halorubrum</taxon>
    </lineage>
</organism>
<dbReference type="EMBL" id="NSKC01000002">
    <property type="protein sequence ID" value="PAU84874.1"/>
    <property type="molecule type" value="Genomic_DNA"/>
</dbReference>
<evidence type="ECO:0008006" key="4">
    <source>
        <dbReference type="Google" id="ProtNLM"/>
    </source>
</evidence>
<feature type="compositionally biased region" description="Acidic residues" evidence="1">
    <location>
        <begin position="216"/>
        <end position="228"/>
    </location>
</feature>
<gene>
    <name evidence="2" type="ORF">CK500_04975</name>
</gene>
<comment type="caution">
    <text evidence="2">The sequence shown here is derived from an EMBL/GenBank/DDBJ whole genome shotgun (WGS) entry which is preliminary data.</text>
</comment>
<evidence type="ECO:0000256" key="1">
    <source>
        <dbReference type="SAM" id="MobiDB-lite"/>
    </source>
</evidence>
<dbReference type="Proteomes" id="UP000218083">
    <property type="component" value="Unassembled WGS sequence"/>
</dbReference>
<protein>
    <recommendedName>
        <fullName evidence="4">RNA ligase domain-containing protein</fullName>
    </recommendedName>
</protein>
<evidence type="ECO:0000313" key="3">
    <source>
        <dbReference type="Proteomes" id="UP000218083"/>
    </source>
</evidence>
<name>A0A2A2FJD8_9EURY</name>
<keyword evidence="3" id="KW-1185">Reference proteome</keyword>
<reference evidence="2 3" key="1">
    <citation type="submission" date="2017-08" db="EMBL/GenBank/DDBJ databases">
        <title>The strain WRN001 was isolated from Binhai saline alkaline soil, Tianjin, China.</title>
        <authorList>
            <person name="Liu D."/>
            <person name="Zhang G."/>
        </authorList>
    </citation>
    <scope>NUCLEOTIDE SEQUENCE [LARGE SCALE GENOMIC DNA]</scope>
    <source>
        <strain evidence="2 3">WN019</strain>
    </source>
</reference>
<proteinExistence type="predicted"/>
<feature type="region of interest" description="Disordered" evidence="1">
    <location>
        <begin position="193"/>
        <end position="228"/>
    </location>
</feature>
<dbReference type="OrthoDB" id="326212at2157"/>